<proteinExistence type="predicted"/>
<evidence type="ECO:0000313" key="2">
    <source>
        <dbReference type="Proteomes" id="UP000503349"/>
    </source>
</evidence>
<organism evidence="1 2">
    <name type="scientific">Channa argus</name>
    <name type="common">Northern snakehead</name>
    <name type="synonym">Ophicephalus argus</name>
    <dbReference type="NCBI Taxonomy" id="215402"/>
    <lineage>
        <taxon>Eukaryota</taxon>
        <taxon>Metazoa</taxon>
        <taxon>Chordata</taxon>
        <taxon>Craniata</taxon>
        <taxon>Vertebrata</taxon>
        <taxon>Euteleostomi</taxon>
        <taxon>Actinopterygii</taxon>
        <taxon>Neopterygii</taxon>
        <taxon>Teleostei</taxon>
        <taxon>Neoteleostei</taxon>
        <taxon>Acanthomorphata</taxon>
        <taxon>Anabantaria</taxon>
        <taxon>Anabantiformes</taxon>
        <taxon>Channoidei</taxon>
        <taxon>Channidae</taxon>
        <taxon>Channa</taxon>
    </lineage>
</organism>
<reference evidence="1 2" key="1">
    <citation type="submission" date="2019-02" db="EMBL/GenBank/DDBJ databases">
        <title>Opniocepnalus argus genome.</title>
        <authorList>
            <person name="Zhou C."/>
            <person name="Xiao S."/>
        </authorList>
    </citation>
    <scope>NUCLEOTIDE SEQUENCE [LARGE SCALE GENOMIC DNA]</scope>
    <source>
        <strain evidence="1">OARG1902GOOAL</strain>
        <tissue evidence="1">Muscle</tissue>
    </source>
</reference>
<sequence>MMEKLYLDIHDSTTIWGFQGQYIMWPEGIRKVNDQSCAVALELNTVTDSAIRSKKLAAVEVEKLKMKVSAAFASASNLAIQEGNTEMHRRLSCQDDKYTDCDCYLEGFGVRSYQWLKEKNHRL</sequence>
<protein>
    <submittedName>
        <fullName evidence="1">Uncharacterized protein</fullName>
    </submittedName>
</protein>
<dbReference type="Proteomes" id="UP000503349">
    <property type="component" value="Chromosome 13"/>
</dbReference>
<accession>A0A6G1Q4H1</accession>
<reference evidence="2" key="2">
    <citation type="submission" date="2019-02" db="EMBL/GenBank/DDBJ databases">
        <title>Opniocepnalus argus Var Kimnra genome.</title>
        <authorList>
            <person name="Zhou C."/>
            <person name="Xiao S."/>
        </authorList>
    </citation>
    <scope>NUCLEOTIDE SEQUENCE [LARGE SCALE GENOMIC DNA]</scope>
</reference>
<name>A0A6G1Q4H1_CHAAH</name>
<dbReference type="AlphaFoldDB" id="A0A6G1Q4H1"/>
<dbReference type="EMBL" id="CM015724">
    <property type="protein sequence ID" value="KAF3697435.1"/>
    <property type="molecule type" value="Genomic_DNA"/>
</dbReference>
<keyword evidence="2" id="KW-1185">Reference proteome</keyword>
<evidence type="ECO:0000313" key="1">
    <source>
        <dbReference type="EMBL" id="KAF3697435.1"/>
    </source>
</evidence>
<gene>
    <name evidence="1" type="ORF">EXN66_Car013115</name>
</gene>